<reference evidence="3" key="1">
    <citation type="submission" date="2019-10" db="EMBL/GenBank/DDBJ databases">
        <title>Draft genome sequece of Microseira wollei NIES-4236.</title>
        <authorList>
            <person name="Yamaguchi H."/>
            <person name="Suzuki S."/>
            <person name="Kawachi M."/>
        </authorList>
    </citation>
    <scope>NUCLEOTIDE SEQUENCE</scope>
    <source>
        <strain evidence="3">NIES-4236</strain>
    </source>
</reference>
<evidence type="ECO:0000313" key="3">
    <source>
        <dbReference type="EMBL" id="GET42526.1"/>
    </source>
</evidence>
<evidence type="ECO:0000256" key="1">
    <source>
        <dbReference type="SAM" id="MobiDB-lite"/>
    </source>
</evidence>
<feature type="transmembrane region" description="Helical" evidence="2">
    <location>
        <begin position="72"/>
        <end position="91"/>
    </location>
</feature>
<feature type="transmembrane region" description="Helical" evidence="2">
    <location>
        <begin position="132"/>
        <end position="152"/>
    </location>
</feature>
<keyword evidence="2" id="KW-0812">Transmembrane</keyword>
<keyword evidence="4" id="KW-1185">Reference proteome</keyword>
<dbReference type="Gene3D" id="2.160.20.80">
    <property type="entry name" value="E3 ubiquitin-protein ligase SopA"/>
    <property type="match status" value="1"/>
</dbReference>
<comment type="caution">
    <text evidence="3">The sequence shown here is derived from an EMBL/GenBank/DDBJ whole genome shotgun (WGS) entry which is preliminary data.</text>
</comment>
<organism evidence="3 4">
    <name type="scientific">Microseira wollei NIES-4236</name>
    <dbReference type="NCBI Taxonomy" id="2530354"/>
    <lineage>
        <taxon>Bacteria</taxon>
        <taxon>Bacillati</taxon>
        <taxon>Cyanobacteriota</taxon>
        <taxon>Cyanophyceae</taxon>
        <taxon>Oscillatoriophycideae</taxon>
        <taxon>Aerosakkonematales</taxon>
        <taxon>Aerosakkonemataceae</taxon>
        <taxon>Microseira</taxon>
    </lineage>
</organism>
<sequence>MTTEQNSRNPNPTEAELSSESADTTNNGATTDSAAHGQSLTATMATNEQEGQISREIQSGTIVKQRYPGSYVAPRAAALVTLVAIAIILFGLISNNFWLTSSGSIIALLISLRVLWPEIENWLNGVSTTERTLFIATVGVLFALAGLLKIFGVYKQLIRWGSQFNWEAVGSLAEWTGAVGQILIAILAVYIAWRQYVISKDLTIQQNRITQQQTIDAYFQGVSDLALDQQGFLEDWPQERAIAEGRTAALLSSVDSEGKAKIIRFLSQSKLLTPIKRDQLLGRPIFNGYGGYEEDREYGVRVIDLGVMLAGADMSYTDLRWTDLSDANLVRANLTKCDLVKANLARTILYDAKLAYADLKATRFFYGKAETATPRSRTELPDFTTGVHTGAVVENADFTGVQRLSEEQRYYCCAWGGTKTRATIPGGCEGIPNKLGR</sequence>
<dbReference type="Pfam" id="PF00805">
    <property type="entry name" value="Pentapeptide"/>
    <property type="match status" value="1"/>
</dbReference>
<protein>
    <submittedName>
        <fullName evidence="3">Pentapeptide repeat-containing protein</fullName>
    </submittedName>
</protein>
<dbReference type="SUPFAM" id="SSF141571">
    <property type="entry name" value="Pentapeptide repeat-like"/>
    <property type="match status" value="1"/>
</dbReference>
<dbReference type="AlphaFoldDB" id="A0AAV3XLU7"/>
<keyword evidence="2" id="KW-0472">Membrane</keyword>
<dbReference type="EMBL" id="BLAY01000168">
    <property type="protein sequence ID" value="GET42526.1"/>
    <property type="molecule type" value="Genomic_DNA"/>
</dbReference>
<dbReference type="RefSeq" id="WP_226590213.1">
    <property type="nucleotide sequence ID" value="NZ_BLAY01000168.1"/>
</dbReference>
<feature type="transmembrane region" description="Helical" evidence="2">
    <location>
        <begin position="97"/>
        <end position="116"/>
    </location>
</feature>
<gene>
    <name evidence="3" type="ORF">MiSe_73440</name>
</gene>
<keyword evidence="2" id="KW-1133">Transmembrane helix</keyword>
<proteinExistence type="predicted"/>
<evidence type="ECO:0000313" key="4">
    <source>
        <dbReference type="Proteomes" id="UP001050975"/>
    </source>
</evidence>
<dbReference type="Proteomes" id="UP001050975">
    <property type="component" value="Unassembled WGS sequence"/>
</dbReference>
<accession>A0AAV3XLU7</accession>
<feature type="region of interest" description="Disordered" evidence="1">
    <location>
        <begin position="1"/>
        <end position="35"/>
    </location>
</feature>
<feature type="transmembrane region" description="Helical" evidence="2">
    <location>
        <begin position="172"/>
        <end position="193"/>
    </location>
</feature>
<name>A0AAV3XLU7_9CYAN</name>
<dbReference type="InterPro" id="IPR001646">
    <property type="entry name" value="5peptide_repeat"/>
</dbReference>
<evidence type="ECO:0000256" key="2">
    <source>
        <dbReference type="SAM" id="Phobius"/>
    </source>
</evidence>